<keyword evidence="2" id="KW-0328">Glycosyltransferase</keyword>
<dbReference type="PANTHER" id="PTHR12526:SF590">
    <property type="entry name" value="ALPHA-MALTOSE-1-PHOSPHATE SYNTHASE"/>
    <property type="match status" value="1"/>
</dbReference>
<evidence type="ECO:0000256" key="1">
    <source>
        <dbReference type="ARBA" id="ARBA00021292"/>
    </source>
</evidence>
<feature type="domain" description="Glycosyltransferase subfamily 4-like N-terminal" evidence="5">
    <location>
        <begin position="15"/>
        <end position="194"/>
    </location>
</feature>
<gene>
    <name evidence="6" type="primary">glgA</name>
    <name evidence="6" type="ORF">ITX44_23625</name>
</gene>
<keyword evidence="7" id="KW-1185">Reference proteome</keyword>
<dbReference type="InterPro" id="IPR011875">
    <property type="entry name" value="M1P_synthase"/>
</dbReference>
<evidence type="ECO:0000313" key="7">
    <source>
        <dbReference type="Proteomes" id="UP000749040"/>
    </source>
</evidence>
<dbReference type="Gene3D" id="3.40.50.2000">
    <property type="entry name" value="Glycogen Phosphorylase B"/>
    <property type="match status" value="2"/>
</dbReference>
<dbReference type="Pfam" id="PF13439">
    <property type="entry name" value="Glyco_transf_4"/>
    <property type="match status" value="1"/>
</dbReference>
<feature type="domain" description="Glycosyl transferase family 1" evidence="4">
    <location>
        <begin position="212"/>
        <end position="344"/>
    </location>
</feature>
<proteinExistence type="predicted"/>
<accession>A0ABS2TZT2</accession>
<dbReference type="InterPro" id="IPR001296">
    <property type="entry name" value="Glyco_trans_1"/>
</dbReference>
<reference evidence="6 7" key="1">
    <citation type="submission" date="2021-01" db="EMBL/GenBank/DDBJ databases">
        <title>Streptomyces acididurans sp. nov., isolated from a peat swamp forest soil.</title>
        <authorList>
            <person name="Chantavorakit T."/>
            <person name="Duangmal K."/>
        </authorList>
    </citation>
    <scope>NUCLEOTIDE SEQUENCE [LARGE SCALE GENOMIC DNA]</scope>
    <source>
        <strain evidence="6 7">KK5PA1</strain>
    </source>
</reference>
<dbReference type="EMBL" id="JADKYB010000013">
    <property type="protein sequence ID" value="MBM9507473.1"/>
    <property type="molecule type" value="Genomic_DNA"/>
</dbReference>
<dbReference type="SUPFAM" id="SSF53756">
    <property type="entry name" value="UDP-Glycosyltransferase/glycogen phosphorylase"/>
    <property type="match status" value="1"/>
</dbReference>
<dbReference type="InterPro" id="IPR028098">
    <property type="entry name" value="Glyco_trans_4-like_N"/>
</dbReference>
<dbReference type="RefSeq" id="WP_205359340.1">
    <property type="nucleotide sequence ID" value="NZ_JADKYB010000013.1"/>
</dbReference>
<evidence type="ECO:0000313" key="6">
    <source>
        <dbReference type="EMBL" id="MBM9507473.1"/>
    </source>
</evidence>
<evidence type="ECO:0000256" key="3">
    <source>
        <dbReference type="ARBA" id="ARBA00022679"/>
    </source>
</evidence>
<protein>
    <recommendedName>
        <fullName evidence="1">D-inositol 3-phosphate glycosyltransferase</fullName>
    </recommendedName>
</protein>
<keyword evidence="3" id="KW-0808">Transferase</keyword>
<dbReference type="Pfam" id="PF00534">
    <property type="entry name" value="Glycos_transf_1"/>
    <property type="match status" value="1"/>
</dbReference>
<dbReference type="NCBIfam" id="TIGR02149">
    <property type="entry name" value="glgA_Coryne"/>
    <property type="match status" value="1"/>
</dbReference>
<organism evidence="6 7">
    <name type="scientific">Actinacidiphila acididurans</name>
    <dbReference type="NCBI Taxonomy" id="2784346"/>
    <lineage>
        <taxon>Bacteria</taxon>
        <taxon>Bacillati</taxon>
        <taxon>Actinomycetota</taxon>
        <taxon>Actinomycetes</taxon>
        <taxon>Kitasatosporales</taxon>
        <taxon>Streptomycetaceae</taxon>
        <taxon>Actinacidiphila</taxon>
    </lineage>
</organism>
<evidence type="ECO:0000256" key="2">
    <source>
        <dbReference type="ARBA" id="ARBA00022676"/>
    </source>
</evidence>
<evidence type="ECO:0000259" key="4">
    <source>
        <dbReference type="Pfam" id="PF00534"/>
    </source>
</evidence>
<dbReference type="Proteomes" id="UP000749040">
    <property type="component" value="Unassembled WGS sequence"/>
</dbReference>
<dbReference type="PANTHER" id="PTHR12526">
    <property type="entry name" value="GLYCOSYLTRANSFERASE"/>
    <property type="match status" value="1"/>
</dbReference>
<evidence type="ECO:0000259" key="5">
    <source>
        <dbReference type="Pfam" id="PF13439"/>
    </source>
</evidence>
<comment type="caution">
    <text evidence="6">The sequence shown here is derived from an EMBL/GenBank/DDBJ whole genome shotgun (WGS) entry which is preliminary data.</text>
</comment>
<sequence>MRVELLTREYPPHVYGGAGVHVTELAAALRDRIGPAGPGAAGGPGGPGGLADVTVRCFGPPRPEPWVVGYPEPALDLGMALRTLAVAERIAADAGAADVVHSHTWYANAAGHLAQLAHGVRHVVTTHSLEPLRPWKAEQLGTGYAVSRWIERSAVEAADAVIAVSEAMRRDVLAVYPRVRAERVHVIGSGIDTESFRPQPGTEALVAAGVDPARPYVLFVGRVTRQKGLAHLLAAAEQLLPGTQLVLVLGAADTPRIAAETDRAIADLAASPVTVVPIRRFVDRRSLCQLLTHAVAFVCPSLYEPQGIVNLEAMACGTAVVATAVGGIPDVVVDKETGLLVPFAAGDDATGEPRDPTALAGRLAESLNTLIDDRDLARELGTAGRERAVAEFSWKEIAGRVTEVYASL</sequence>
<name>A0ABS2TZT2_9ACTN</name>
<dbReference type="CDD" id="cd03801">
    <property type="entry name" value="GT4_PimA-like"/>
    <property type="match status" value="1"/>
</dbReference>